<dbReference type="InterPro" id="IPR011032">
    <property type="entry name" value="GroES-like_sf"/>
</dbReference>
<dbReference type="AlphaFoldDB" id="A0A5C2RQR1"/>
<dbReference type="Gene3D" id="3.40.50.720">
    <property type="entry name" value="NAD(P)-binding Rossmann-like Domain"/>
    <property type="match status" value="1"/>
</dbReference>
<gene>
    <name evidence="2" type="ORF">L227DRAFT_616844</name>
</gene>
<dbReference type="InterPro" id="IPR020843">
    <property type="entry name" value="ER"/>
</dbReference>
<dbReference type="PANTHER" id="PTHR45348:SF2">
    <property type="entry name" value="ZINC-TYPE ALCOHOL DEHYDROGENASE-LIKE PROTEIN C2E1P3.01"/>
    <property type="match status" value="1"/>
</dbReference>
<evidence type="ECO:0000313" key="3">
    <source>
        <dbReference type="Proteomes" id="UP000313359"/>
    </source>
</evidence>
<dbReference type="STRING" id="1328759.A0A5C2RQR1"/>
<dbReference type="SMART" id="SM00829">
    <property type="entry name" value="PKS_ER"/>
    <property type="match status" value="1"/>
</dbReference>
<dbReference type="PANTHER" id="PTHR45348">
    <property type="entry name" value="HYPOTHETICAL OXIDOREDUCTASE (EUROFUNG)"/>
    <property type="match status" value="1"/>
</dbReference>
<organism evidence="2 3">
    <name type="scientific">Lentinus tigrinus ALCF2SS1-6</name>
    <dbReference type="NCBI Taxonomy" id="1328759"/>
    <lineage>
        <taxon>Eukaryota</taxon>
        <taxon>Fungi</taxon>
        <taxon>Dikarya</taxon>
        <taxon>Basidiomycota</taxon>
        <taxon>Agaricomycotina</taxon>
        <taxon>Agaricomycetes</taxon>
        <taxon>Polyporales</taxon>
        <taxon>Polyporaceae</taxon>
        <taxon>Lentinus</taxon>
    </lineage>
</organism>
<dbReference type="Pfam" id="PF08240">
    <property type="entry name" value="ADH_N"/>
    <property type="match status" value="1"/>
</dbReference>
<dbReference type="Gene3D" id="3.90.180.10">
    <property type="entry name" value="Medium-chain alcohol dehydrogenases, catalytic domain"/>
    <property type="match status" value="1"/>
</dbReference>
<name>A0A5C2RQR1_9APHY</name>
<evidence type="ECO:0000313" key="2">
    <source>
        <dbReference type="EMBL" id="RPD53644.1"/>
    </source>
</evidence>
<proteinExistence type="predicted"/>
<dbReference type="Proteomes" id="UP000313359">
    <property type="component" value="Unassembled WGS sequence"/>
</dbReference>
<dbReference type="InterPro" id="IPR047122">
    <property type="entry name" value="Trans-enoyl_RdTase-like"/>
</dbReference>
<dbReference type="EMBL" id="ML122318">
    <property type="protein sequence ID" value="RPD53644.1"/>
    <property type="molecule type" value="Genomic_DNA"/>
</dbReference>
<dbReference type="GO" id="GO:0016651">
    <property type="term" value="F:oxidoreductase activity, acting on NAD(P)H"/>
    <property type="evidence" value="ECO:0007669"/>
    <property type="project" value="InterPro"/>
</dbReference>
<sequence>MPELQKALVLPTPAGPHEVQSISRPELAPGQVLVKVIAAALNPADWKMQDFKTWPDSYPIIFGFDGAGEVEEVSGDITDFSKGDRVIFQGWRDEDTKLLHGTFQQYVAIPTYILAKIPRGVSFTEGATLFTGIATSANPLYSHKPGTESLRLSPPWEDGRDKYAGKSALIIGGAAQIGLFAIQFAKLSGFNPIITVASAHSAPLLKLYGATHVVDRKLSREDTIAEVRSILAGGLVDLVYDAISEDSTLALAAAAVREGGQAVFVAPGQEGNLKKIFEARGVEWVIARGMLSSERNKGALAGLWRKLPDLLEEGALKPTKYKLLGGLEAVPGGLDQLRRNEVSGVKLVVHPQDTQ</sequence>
<feature type="domain" description="Enoyl reductase (ER)" evidence="1">
    <location>
        <begin position="15"/>
        <end position="349"/>
    </location>
</feature>
<dbReference type="Pfam" id="PF00107">
    <property type="entry name" value="ADH_zinc_N"/>
    <property type="match status" value="1"/>
</dbReference>
<dbReference type="SUPFAM" id="SSF50129">
    <property type="entry name" value="GroES-like"/>
    <property type="match status" value="1"/>
</dbReference>
<dbReference type="InterPro" id="IPR013149">
    <property type="entry name" value="ADH-like_C"/>
</dbReference>
<dbReference type="CDD" id="cd08249">
    <property type="entry name" value="enoyl_reductase_like"/>
    <property type="match status" value="1"/>
</dbReference>
<keyword evidence="3" id="KW-1185">Reference proteome</keyword>
<reference evidence="2" key="1">
    <citation type="journal article" date="2018" name="Genome Biol. Evol.">
        <title>Genomics and development of Lentinus tigrinus, a white-rot wood-decaying mushroom with dimorphic fruiting bodies.</title>
        <authorList>
            <person name="Wu B."/>
            <person name="Xu Z."/>
            <person name="Knudson A."/>
            <person name="Carlson A."/>
            <person name="Chen N."/>
            <person name="Kovaka S."/>
            <person name="LaButti K."/>
            <person name="Lipzen A."/>
            <person name="Pennachio C."/>
            <person name="Riley R."/>
            <person name="Schakwitz W."/>
            <person name="Umezawa K."/>
            <person name="Ohm R.A."/>
            <person name="Grigoriev I.V."/>
            <person name="Nagy L.G."/>
            <person name="Gibbons J."/>
            <person name="Hibbett D."/>
        </authorList>
    </citation>
    <scope>NUCLEOTIDE SEQUENCE [LARGE SCALE GENOMIC DNA]</scope>
    <source>
        <strain evidence="2">ALCF2SS1-6</strain>
    </source>
</reference>
<dbReference type="OrthoDB" id="3233595at2759"/>
<dbReference type="InterPro" id="IPR036291">
    <property type="entry name" value="NAD(P)-bd_dom_sf"/>
</dbReference>
<accession>A0A5C2RQR1</accession>
<dbReference type="InterPro" id="IPR013154">
    <property type="entry name" value="ADH-like_N"/>
</dbReference>
<protein>
    <submittedName>
        <fullName evidence="2">GroES-like protein</fullName>
    </submittedName>
</protein>
<dbReference type="SUPFAM" id="SSF51735">
    <property type="entry name" value="NAD(P)-binding Rossmann-fold domains"/>
    <property type="match status" value="1"/>
</dbReference>
<evidence type="ECO:0000259" key="1">
    <source>
        <dbReference type="SMART" id="SM00829"/>
    </source>
</evidence>